<name>A0A140DX17_9FIRM</name>
<feature type="domain" description="Glycosyltransferase 2-like" evidence="1">
    <location>
        <begin position="6"/>
        <end position="99"/>
    </location>
</feature>
<evidence type="ECO:0000259" key="1">
    <source>
        <dbReference type="Pfam" id="PF00535"/>
    </source>
</evidence>
<reference evidence="2 3" key="1">
    <citation type="journal article" date="2016" name="Gut Pathog.">
        <title>Whole genome sequencing of "Faecalibaculum rodentium" ALO17, isolated from C57BL/6J laboratory mouse feces.</title>
        <authorList>
            <person name="Lim S."/>
            <person name="Chang D.H."/>
            <person name="Ahn S."/>
            <person name="Kim B.C."/>
        </authorList>
    </citation>
    <scope>NUCLEOTIDE SEQUENCE [LARGE SCALE GENOMIC DNA]</scope>
    <source>
        <strain evidence="2 3">Alo17</strain>
    </source>
</reference>
<evidence type="ECO:0000313" key="3">
    <source>
        <dbReference type="Proteomes" id="UP000069771"/>
    </source>
</evidence>
<dbReference type="InterPro" id="IPR029044">
    <property type="entry name" value="Nucleotide-diphossugar_trans"/>
</dbReference>
<organism evidence="2 3">
    <name type="scientific">Faecalibaculum rodentium</name>
    <dbReference type="NCBI Taxonomy" id="1702221"/>
    <lineage>
        <taxon>Bacteria</taxon>
        <taxon>Bacillati</taxon>
        <taxon>Bacillota</taxon>
        <taxon>Erysipelotrichia</taxon>
        <taxon>Erysipelotrichales</taxon>
        <taxon>Erysipelotrichaceae</taxon>
        <taxon>Faecalibaculum</taxon>
    </lineage>
</organism>
<sequence length="253" mass="28841">MKIYAVMVVYNKHLSECPSFCSAKSQSDVQLLVVDNSTDESVQNQEEARQAGAWFLSMNGNKGLSKAYNAAFNMLRKKPGDWIVLLDDDTEIPDEYWVKLRMESPDAILLPVVMTANGKMISPAEMKHDIPHLVQSTESITEITGINSGMAIPKRLADSYSYDERLFLDYVDHQFLKDMKNSGEKIKILPTNLKQAFSADILDLAAAVKRLKIQKSDLLTYYSTARWKARYLIFKRKLHLAVQLRYPGVLWNE</sequence>
<evidence type="ECO:0000313" key="2">
    <source>
        <dbReference type="EMBL" id="AMK55194.1"/>
    </source>
</evidence>
<dbReference type="EMBL" id="CP011391">
    <property type="protein sequence ID" value="AMK55194.1"/>
    <property type="molecule type" value="Genomic_DNA"/>
</dbReference>
<dbReference type="OrthoDB" id="9771846at2"/>
<dbReference type="SUPFAM" id="SSF53448">
    <property type="entry name" value="Nucleotide-diphospho-sugar transferases"/>
    <property type="match status" value="1"/>
</dbReference>
<keyword evidence="3" id="KW-1185">Reference proteome</keyword>
<dbReference type="KEGG" id="fro:AALO17_20600"/>
<dbReference type="InterPro" id="IPR001173">
    <property type="entry name" value="Glyco_trans_2-like"/>
</dbReference>
<dbReference type="RefSeq" id="WP_067558561.1">
    <property type="nucleotide sequence ID" value="NZ_CAMTMS010000019.1"/>
</dbReference>
<dbReference type="AlphaFoldDB" id="A0A140DX17"/>
<dbReference type="Gene3D" id="3.90.550.10">
    <property type="entry name" value="Spore Coat Polysaccharide Biosynthesis Protein SpsA, Chain A"/>
    <property type="match status" value="1"/>
</dbReference>
<protein>
    <recommendedName>
        <fullName evidence="1">Glycosyltransferase 2-like domain-containing protein</fullName>
    </recommendedName>
</protein>
<gene>
    <name evidence="2" type="ORF">AALO17_20600</name>
</gene>
<dbReference type="Pfam" id="PF00535">
    <property type="entry name" value="Glycos_transf_2"/>
    <property type="match status" value="1"/>
</dbReference>
<dbReference type="STRING" id="1702221.AALO17_20600"/>
<dbReference type="GeneID" id="78478658"/>
<proteinExistence type="predicted"/>
<accession>A0A140DX17</accession>
<dbReference type="Proteomes" id="UP000069771">
    <property type="component" value="Chromosome"/>
</dbReference>